<evidence type="ECO:0000313" key="2">
    <source>
        <dbReference type="EMBL" id="TFC15320.1"/>
    </source>
</evidence>
<accession>A0A4R8WSD3</accession>
<feature type="transmembrane region" description="Helical" evidence="1">
    <location>
        <begin position="54"/>
        <end position="83"/>
    </location>
</feature>
<proteinExistence type="predicted"/>
<organism evidence="2 3">
    <name type="scientific">Cryobacterium algoritolerans</name>
    <dbReference type="NCBI Taxonomy" id="1259184"/>
    <lineage>
        <taxon>Bacteria</taxon>
        <taxon>Bacillati</taxon>
        <taxon>Actinomycetota</taxon>
        <taxon>Actinomycetes</taxon>
        <taxon>Micrococcales</taxon>
        <taxon>Microbacteriaceae</taxon>
        <taxon>Cryobacterium</taxon>
    </lineage>
</organism>
<gene>
    <name evidence="2" type="ORF">E3O19_09405</name>
</gene>
<evidence type="ECO:0000256" key="1">
    <source>
        <dbReference type="SAM" id="Phobius"/>
    </source>
</evidence>
<dbReference type="EMBL" id="SOFP01000046">
    <property type="protein sequence ID" value="TFC15320.1"/>
    <property type="molecule type" value="Genomic_DNA"/>
</dbReference>
<dbReference type="AlphaFoldDB" id="A0A4R8WSD3"/>
<comment type="caution">
    <text evidence="2">The sequence shown here is derived from an EMBL/GenBank/DDBJ whole genome shotgun (WGS) entry which is preliminary data.</text>
</comment>
<name>A0A4R8WSD3_9MICO</name>
<keyword evidence="1" id="KW-0812">Transmembrane</keyword>
<feature type="transmembrane region" description="Helical" evidence="1">
    <location>
        <begin position="21"/>
        <end position="42"/>
    </location>
</feature>
<reference evidence="2 3" key="1">
    <citation type="submission" date="2019-03" db="EMBL/GenBank/DDBJ databases">
        <title>Genomics of glacier-inhabiting Cryobacterium strains.</title>
        <authorList>
            <person name="Liu Q."/>
            <person name="Xin Y.-H."/>
        </authorList>
    </citation>
    <scope>NUCLEOTIDE SEQUENCE [LARGE SCALE GENOMIC DNA]</scope>
    <source>
        <strain evidence="2 3">MDT1-3</strain>
    </source>
</reference>
<feature type="transmembrane region" description="Helical" evidence="1">
    <location>
        <begin position="125"/>
        <end position="146"/>
    </location>
</feature>
<keyword evidence="1" id="KW-0472">Membrane</keyword>
<keyword evidence="1" id="KW-1133">Transmembrane helix</keyword>
<sequence length="156" mass="15520">MKSLQDRWGDAAARVGRRGRPIVVLAAAAGAAYPVANFLFAYQGGRGPALAGGMAALGAGLGLLLGAFVGLAALVGAVLGASAAAHYGSLGAVRLSSACTAAAAVLFCWSLLVLLPAALGPNPLTVVDVIAVATTTVLTFLFFALLSSSGSRRRRP</sequence>
<feature type="transmembrane region" description="Helical" evidence="1">
    <location>
        <begin position="95"/>
        <end position="119"/>
    </location>
</feature>
<dbReference type="Proteomes" id="UP000298412">
    <property type="component" value="Unassembled WGS sequence"/>
</dbReference>
<keyword evidence="3" id="KW-1185">Reference proteome</keyword>
<dbReference type="RefSeq" id="WP_134567061.1">
    <property type="nucleotide sequence ID" value="NZ_SOFP01000046.1"/>
</dbReference>
<evidence type="ECO:0000313" key="3">
    <source>
        <dbReference type="Proteomes" id="UP000298412"/>
    </source>
</evidence>
<protein>
    <submittedName>
        <fullName evidence="2">Uncharacterized protein</fullName>
    </submittedName>
</protein>